<dbReference type="GO" id="GO:0009055">
    <property type="term" value="F:electron transfer activity"/>
    <property type="evidence" value="ECO:0007669"/>
    <property type="project" value="InterPro"/>
</dbReference>
<dbReference type="Proteomes" id="UP000198635">
    <property type="component" value="Unassembled WGS sequence"/>
</dbReference>
<evidence type="ECO:0000313" key="2">
    <source>
        <dbReference type="EMBL" id="SFK50749.1"/>
    </source>
</evidence>
<gene>
    <name evidence="2" type="ORF">SAMN04488082_12923</name>
</gene>
<protein>
    <recommendedName>
        <fullName evidence="4">Quinohemoprotein amine dehydrogenase alpha subunit haem binding domain-containing protein</fullName>
    </recommendedName>
</protein>
<keyword evidence="3" id="KW-1185">Reference proteome</keyword>
<dbReference type="AlphaFoldDB" id="A0A1I4A4N6"/>
<evidence type="ECO:0000256" key="1">
    <source>
        <dbReference type="SAM" id="SignalP"/>
    </source>
</evidence>
<reference evidence="3" key="1">
    <citation type="submission" date="2016-10" db="EMBL/GenBank/DDBJ databases">
        <authorList>
            <person name="Varghese N."/>
            <person name="Submissions S."/>
        </authorList>
    </citation>
    <scope>NUCLEOTIDE SEQUENCE [LARGE SCALE GENOMIC DNA]</scope>
    <source>
        <strain evidence="3">DSM 5918</strain>
    </source>
</reference>
<evidence type="ECO:0000313" key="3">
    <source>
        <dbReference type="Proteomes" id="UP000198635"/>
    </source>
</evidence>
<proteinExistence type="predicted"/>
<dbReference type="STRING" id="52560.SAMN04488082_12923"/>
<dbReference type="EMBL" id="FORX01000029">
    <property type="protein sequence ID" value="SFK50749.1"/>
    <property type="molecule type" value="Genomic_DNA"/>
</dbReference>
<dbReference type="SUPFAM" id="SSF46626">
    <property type="entry name" value="Cytochrome c"/>
    <property type="match status" value="1"/>
</dbReference>
<keyword evidence="1" id="KW-0732">Signal</keyword>
<evidence type="ECO:0008006" key="4">
    <source>
        <dbReference type="Google" id="ProtNLM"/>
    </source>
</evidence>
<dbReference type="GO" id="GO:0020037">
    <property type="term" value="F:heme binding"/>
    <property type="evidence" value="ECO:0007669"/>
    <property type="project" value="InterPro"/>
</dbReference>
<dbReference type="Gene3D" id="1.10.760.10">
    <property type="entry name" value="Cytochrome c-like domain"/>
    <property type="match status" value="1"/>
</dbReference>
<feature type="chain" id="PRO_5011779178" description="Quinohemoprotein amine dehydrogenase alpha subunit haem binding domain-containing protein" evidence="1">
    <location>
        <begin position="40"/>
        <end position="110"/>
    </location>
</feature>
<name>A0A1I4A4N6_9BACT</name>
<feature type="signal peptide" evidence="1">
    <location>
        <begin position="1"/>
        <end position="39"/>
    </location>
</feature>
<organism evidence="2 3">
    <name type="scientific">Desulfomicrobium apsheronum</name>
    <dbReference type="NCBI Taxonomy" id="52560"/>
    <lineage>
        <taxon>Bacteria</taxon>
        <taxon>Pseudomonadati</taxon>
        <taxon>Thermodesulfobacteriota</taxon>
        <taxon>Desulfovibrionia</taxon>
        <taxon>Desulfovibrionales</taxon>
        <taxon>Desulfomicrobiaceae</taxon>
        <taxon>Desulfomicrobium</taxon>
    </lineage>
</organism>
<sequence length="110" mass="12346">MVIDVSGMIQAGRRRKPFGACLSLLCATVLLFAVCLVHAADDQALITERCLGCHGMEKNCEVTVNDPEWWKETVLRMVEYKSDLLSDIETDRIALFLADERKRSTLCPSN</sequence>
<accession>A0A1I4A4N6</accession>
<dbReference type="InterPro" id="IPR036909">
    <property type="entry name" value="Cyt_c-like_dom_sf"/>
</dbReference>